<gene>
    <name evidence="1" type="ORF">METZ01_LOCUS333266</name>
</gene>
<accession>A0A382Q7F7</accession>
<name>A0A382Q7F7_9ZZZZ</name>
<protein>
    <submittedName>
        <fullName evidence="1">Uncharacterized protein</fullName>
    </submittedName>
</protein>
<proteinExistence type="predicted"/>
<sequence length="99" mass="10973">MNGANRVVVRDAIAYVAGNSEYSVCAIEVNEHDKMHLQGIETTHDVQPCGIELGDDDLFGGTAEHVERFDLSDPIRPRPVDCLSVFNSGRLRHLKQRGL</sequence>
<reference evidence="1" key="1">
    <citation type="submission" date="2018-05" db="EMBL/GenBank/DDBJ databases">
        <authorList>
            <person name="Lanie J.A."/>
            <person name="Ng W.-L."/>
            <person name="Kazmierczak K.M."/>
            <person name="Andrzejewski T.M."/>
            <person name="Davidsen T.M."/>
            <person name="Wayne K.J."/>
            <person name="Tettelin H."/>
            <person name="Glass J.I."/>
            <person name="Rusch D."/>
            <person name="Podicherti R."/>
            <person name="Tsui H.-C.T."/>
            <person name="Winkler M.E."/>
        </authorList>
    </citation>
    <scope>NUCLEOTIDE SEQUENCE</scope>
</reference>
<dbReference type="EMBL" id="UINC01111879">
    <property type="protein sequence ID" value="SVC80412.1"/>
    <property type="molecule type" value="Genomic_DNA"/>
</dbReference>
<dbReference type="AlphaFoldDB" id="A0A382Q7F7"/>
<organism evidence="1">
    <name type="scientific">marine metagenome</name>
    <dbReference type="NCBI Taxonomy" id="408172"/>
    <lineage>
        <taxon>unclassified sequences</taxon>
        <taxon>metagenomes</taxon>
        <taxon>ecological metagenomes</taxon>
    </lineage>
</organism>
<evidence type="ECO:0000313" key="1">
    <source>
        <dbReference type="EMBL" id="SVC80412.1"/>
    </source>
</evidence>